<feature type="compositionally biased region" description="Polar residues" evidence="2">
    <location>
        <begin position="615"/>
        <end position="627"/>
    </location>
</feature>
<feature type="region of interest" description="Disordered" evidence="2">
    <location>
        <begin position="497"/>
        <end position="516"/>
    </location>
</feature>
<proteinExistence type="predicted"/>
<evidence type="ECO:0000313" key="3">
    <source>
        <dbReference type="EMBL" id="GMI46435.1"/>
    </source>
</evidence>
<dbReference type="Gene3D" id="3.30.450.40">
    <property type="match status" value="1"/>
</dbReference>
<dbReference type="InterPro" id="IPR029016">
    <property type="entry name" value="GAF-like_dom_sf"/>
</dbReference>
<organism evidence="3 4">
    <name type="scientific">Triparma columacea</name>
    <dbReference type="NCBI Taxonomy" id="722753"/>
    <lineage>
        <taxon>Eukaryota</taxon>
        <taxon>Sar</taxon>
        <taxon>Stramenopiles</taxon>
        <taxon>Ochrophyta</taxon>
        <taxon>Bolidophyceae</taxon>
        <taxon>Parmales</taxon>
        <taxon>Triparmaceae</taxon>
        <taxon>Triparma</taxon>
    </lineage>
</organism>
<dbReference type="Proteomes" id="UP001165065">
    <property type="component" value="Unassembled WGS sequence"/>
</dbReference>
<sequence length="743" mass="83770">MNNGVIFRIFAQWTEMVAENKHNRLVIGRFRKRMMNQEIAKSMASWKEYVGLRLRMKYLARRIINRCDNGAFLSAWIPWVEYTRAMREKEEEEERLMFMTKTQREEKERMDAEVNEHRAAAEQLRREQEETLKKLNAIREAEAERKRALGMKMIQTMMHGCLSMCLNGWKEYVKTEKYNRTVMKRFAKKLSMRCVNSALQSWIGFAKERKWLRGLLNRLLGGREMLMKGAGFKAWVVNTASHALRDRHASEIDMMREQLEEAKRTHESHIMSAQEEKAALNEKLLKKTIYTLQNASLGRCFQTWNQNVIRRKHMKKLVNKVFSRVLQRDLAAGWNQWKFYLQMLGEVAEKNRLVLLRKTKGMMKLADRANLIQIKVGAKKRAFVKWMLATYTVSLSGRAVKRLDNFMLMFAHAFSSAHDSVSLISVACECLQSMINGSSGTLMLLDKEANEIWTHKNGAERRSPMHQGILGHVGKTSQSVYTDMFSDDRYNPSVDDITLSKGESNSNSASKTWWGSNMPKINSAGGSPVLLCIPVRDFEGVTIAVLCAVRSQVEETRGNVKPFNPNDALALAVLSCYVGGHMEKLGGTARRGRGGGVSAEDVKRATPDVSGGPSSGPQTPVSKVPSERTNLNSLVKKMELKATHMEKQASNLQFSTKNLEKRLRAMSSYANELEGKITDTGGGGGGSISQASTPVGGGGGGGLDRFRRAASEVGKRGDSPGHKSWQQHTQALQKLFEADQGLK</sequence>
<feature type="region of interest" description="Disordered" evidence="2">
    <location>
        <begin position="585"/>
        <end position="627"/>
    </location>
</feature>
<keyword evidence="1" id="KW-0175">Coiled coil</keyword>
<evidence type="ECO:0000313" key="4">
    <source>
        <dbReference type="Proteomes" id="UP001165065"/>
    </source>
</evidence>
<evidence type="ECO:0000256" key="2">
    <source>
        <dbReference type="SAM" id="MobiDB-lite"/>
    </source>
</evidence>
<comment type="caution">
    <text evidence="3">The sequence shown here is derived from an EMBL/GenBank/DDBJ whole genome shotgun (WGS) entry which is preliminary data.</text>
</comment>
<name>A0A9W7LCU7_9STRA</name>
<gene>
    <name evidence="3" type="ORF">TrCOL_g1229</name>
</gene>
<keyword evidence="4" id="KW-1185">Reference proteome</keyword>
<accession>A0A9W7LCU7</accession>
<feature type="coiled-coil region" evidence="1">
    <location>
        <begin position="245"/>
        <end position="283"/>
    </location>
</feature>
<reference evidence="4" key="1">
    <citation type="journal article" date="2023" name="Commun. Biol.">
        <title>Genome analysis of Parmales, the sister group of diatoms, reveals the evolutionary specialization of diatoms from phago-mixotrophs to photoautotrophs.</title>
        <authorList>
            <person name="Ban H."/>
            <person name="Sato S."/>
            <person name="Yoshikawa S."/>
            <person name="Yamada K."/>
            <person name="Nakamura Y."/>
            <person name="Ichinomiya M."/>
            <person name="Sato N."/>
            <person name="Blanc-Mathieu R."/>
            <person name="Endo H."/>
            <person name="Kuwata A."/>
            <person name="Ogata H."/>
        </authorList>
    </citation>
    <scope>NUCLEOTIDE SEQUENCE [LARGE SCALE GENOMIC DNA]</scope>
</reference>
<dbReference type="SUPFAM" id="SSF55781">
    <property type="entry name" value="GAF domain-like"/>
    <property type="match status" value="1"/>
</dbReference>
<evidence type="ECO:0000256" key="1">
    <source>
        <dbReference type="SAM" id="Coils"/>
    </source>
</evidence>
<protein>
    <submittedName>
        <fullName evidence="3">Uncharacterized protein</fullName>
    </submittedName>
</protein>
<dbReference type="EMBL" id="BRYA01000297">
    <property type="protein sequence ID" value="GMI46435.1"/>
    <property type="molecule type" value="Genomic_DNA"/>
</dbReference>
<feature type="region of interest" description="Disordered" evidence="2">
    <location>
        <begin position="676"/>
        <end position="705"/>
    </location>
</feature>
<dbReference type="OrthoDB" id="199875at2759"/>
<feature type="compositionally biased region" description="Polar residues" evidence="2">
    <location>
        <begin position="501"/>
        <end position="515"/>
    </location>
</feature>
<feature type="coiled-coil region" evidence="1">
    <location>
        <begin position="82"/>
        <end position="145"/>
    </location>
</feature>
<dbReference type="AlphaFoldDB" id="A0A9W7LCU7"/>